<name>A0A8S1NDY5_PARPR</name>
<gene>
    <name evidence="1" type="ORF">PPRIM_AZ9-3.1.T0860226</name>
</gene>
<evidence type="ECO:0000313" key="1">
    <source>
        <dbReference type="EMBL" id="CAD8090820.1"/>
    </source>
</evidence>
<reference evidence="1" key="1">
    <citation type="submission" date="2021-01" db="EMBL/GenBank/DDBJ databases">
        <authorList>
            <consortium name="Genoscope - CEA"/>
            <person name="William W."/>
        </authorList>
    </citation>
    <scope>NUCLEOTIDE SEQUENCE</scope>
</reference>
<dbReference type="EMBL" id="CAJJDM010000089">
    <property type="protein sequence ID" value="CAD8090820.1"/>
    <property type="molecule type" value="Genomic_DNA"/>
</dbReference>
<evidence type="ECO:0000313" key="2">
    <source>
        <dbReference type="Proteomes" id="UP000688137"/>
    </source>
</evidence>
<proteinExistence type="predicted"/>
<comment type="caution">
    <text evidence="1">The sequence shown here is derived from an EMBL/GenBank/DDBJ whole genome shotgun (WGS) entry which is preliminary data.</text>
</comment>
<organism evidence="1 2">
    <name type="scientific">Paramecium primaurelia</name>
    <dbReference type="NCBI Taxonomy" id="5886"/>
    <lineage>
        <taxon>Eukaryota</taxon>
        <taxon>Sar</taxon>
        <taxon>Alveolata</taxon>
        <taxon>Ciliophora</taxon>
        <taxon>Intramacronucleata</taxon>
        <taxon>Oligohymenophorea</taxon>
        <taxon>Peniculida</taxon>
        <taxon>Parameciidae</taxon>
        <taxon>Paramecium</taxon>
    </lineage>
</organism>
<dbReference type="Proteomes" id="UP000688137">
    <property type="component" value="Unassembled WGS sequence"/>
</dbReference>
<keyword evidence="2" id="KW-1185">Reference proteome</keyword>
<protein>
    <submittedName>
        <fullName evidence="1">Uncharacterized protein</fullName>
    </submittedName>
</protein>
<dbReference type="AlphaFoldDB" id="A0A8S1NDY5"/>
<accession>A0A8S1NDY5</accession>
<sequence>MNTQENGLQKRIIQASIAIYHFNKNLLTGSITIFQNQIGITNNLFESPLEYDKILSQKKNHQNSLDQLMGQFINSTLFQEEHWHYFTKGFLQLLQEMVLQIYFLILL</sequence>